<organism evidence="2 3">
    <name type="scientific">Streptomyces litchfieldiae</name>
    <dbReference type="NCBI Taxonomy" id="3075543"/>
    <lineage>
        <taxon>Bacteria</taxon>
        <taxon>Bacillati</taxon>
        <taxon>Actinomycetota</taxon>
        <taxon>Actinomycetes</taxon>
        <taxon>Kitasatosporales</taxon>
        <taxon>Streptomycetaceae</taxon>
        <taxon>Streptomyces</taxon>
    </lineage>
</organism>
<keyword evidence="3" id="KW-1185">Reference proteome</keyword>
<dbReference type="RefSeq" id="WP_311708686.1">
    <property type="nucleotide sequence ID" value="NZ_JAVREL010000034.1"/>
</dbReference>
<accession>A0ABU2N498</accession>
<sequence>MASDAGNIEKTSGVLLLLDIGRERPEFAVWGQTLVDQGRIITGMRDAGWTRAQIMQIVTGQPLPKEIHTSVGAIIAGRLKAAAKVGPPGGWRPFIPPQDLGLTGVPPVVEPEAPPQAPATELPHLTESETDPCPGWDGAPCGRAIDAVADHGLCGQCAISAHLHRPERLVAGAATRRGSKS</sequence>
<comment type="caution">
    <text evidence="2">The sequence shown here is derived from an EMBL/GenBank/DDBJ whole genome shotgun (WGS) entry which is preliminary data.</text>
</comment>
<evidence type="ECO:0000313" key="3">
    <source>
        <dbReference type="Proteomes" id="UP001183246"/>
    </source>
</evidence>
<evidence type="ECO:0000256" key="1">
    <source>
        <dbReference type="SAM" id="MobiDB-lite"/>
    </source>
</evidence>
<reference evidence="3" key="1">
    <citation type="submission" date="2023-07" db="EMBL/GenBank/DDBJ databases">
        <title>30 novel species of actinomycetes from the DSMZ collection.</title>
        <authorList>
            <person name="Nouioui I."/>
        </authorList>
    </citation>
    <scope>NUCLEOTIDE SEQUENCE [LARGE SCALE GENOMIC DNA]</scope>
    <source>
        <strain evidence="3">DSM 44938</strain>
    </source>
</reference>
<protein>
    <submittedName>
        <fullName evidence="2">Uncharacterized protein</fullName>
    </submittedName>
</protein>
<name>A0ABU2N498_9ACTN</name>
<dbReference type="EMBL" id="JAVREL010000034">
    <property type="protein sequence ID" value="MDT0347559.1"/>
    <property type="molecule type" value="Genomic_DNA"/>
</dbReference>
<dbReference type="Proteomes" id="UP001183246">
    <property type="component" value="Unassembled WGS sequence"/>
</dbReference>
<proteinExistence type="predicted"/>
<feature type="region of interest" description="Disordered" evidence="1">
    <location>
        <begin position="111"/>
        <end position="130"/>
    </location>
</feature>
<evidence type="ECO:0000313" key="2">
    <source>
        <dbReference type="EMBL" id="MDT0347559.1"/>
    </source>
</evidence>
<gene>
    <name evidence="2" type="ORF">RM590_34070</name>
</gene>